<dbReference type="Proteomes" id="UP000816034">
    <property type="component" value="Unassembled WGS sequence"/>
</dbReference>
<gene>
    <name evidence="2" type="ORF">C9374_005659</name>
</gene>
<comment type="caution">
    <text evidence="2">The sequence shown here is derived from an EMBL/GenBank/DDBJ whole genome shotgun (WGS) entry which is preliminary data.</text>
</comment>
<dbReference type="AlphaFoldDB" id="A0AA88GP24"/>
<evidence type="ECO:0000313" key="2">
    <source>
        <dbReference type="EMBL" id="KAG2381867.1"/>
    </source>
</evidence>
<dbReference type="EMBL" id="PYSW02000025">
    <property type="protein sequence ID" value="KAG2381867.1"/>
    <property type="molecule type" value="Genomic_DNA"/>
</dbReference>
<dbReference type="RefSeq" id="XP_044547546.1">
    <property type="nucleotide sequence ID" value="XM_044695433.1"/>
</dbReference>
<dbReference type="GeneID" id="68098114"/>
<organism evidence="2 3">
    <name type="scientific">Naegleria lovaniensis</name>
    <name type="common">Amoeba</name>
    <dbReference type="NCBI Taxonomy" id="51637"/>
    <lineage>
        <taxon>Eukaryota</taxon>
        <taxon>Discoba</taxon>
        <taxon>Heterolobosea</taxon>
        <taxon>Tetramitia</taxon>
        <taxon>Eutetramitia</taxon>
        <taxon>Vahlkampfiidae</taxon>
        <taxon>Naegleria</taxon>
    </lineage>
</organism>
<accession>A0AA88GP24</accession>
<feature type="region of interest" description="Disordered" evidence="1">
    <location>
        <begin position="35"/>
        <end position="60"/>
    </location>
</feature>
<protein>
    <submittedName>
        <fullName evidence="2">Uncharacterized protein</fullName>
    </submittedName>
</protein>
<evidence type="ECO:0000313" key="3">
    <source>
        <dbReference type="Proteomes" id="UP000816034"/>
    </source>
</evidence>
<sequence length="804" mass="94574">MLITTKTLTKNNRERNDDHPFNLINNSFSILQGLEENPKEEKIHRTTTTSTRKSRRRSTYHHDDSSCTLISHTNRSSNTCIQKSSNTSFLRNFVDLPSEILIYIFDFIVPLFHILSHHAKEFITHEEILIRLIPQFFKIQISPPTAPTYYQYNREQYTRLFMENQVPIYAERILSFLLEDVIENSFVNFLLISKQCFYRVFVTECSENDSIRLLWEFLGSSIQNCREIAETILLQAPFKPKPWLYLFGGTQHAATTNDLIASVIKLQNSSDHFVELYLNKRFRLYQWTNNIWMFALNPVLKPTNEQWRDYLNLLRKKFKQHTQLTSNPIYVMKLSHTMSTFLNSQYVQNFAERQYRIRTQKKCGQKKSSIRNRENKERERMYELLKLIYVECKVPITVSIENTDVQCVILNAICMACEMAHEYSNIDSTDIFTTVLSSNILHNDILTKEEKEQLILDLLFNNCGMLTSLFLTFRFEQLFNLLQLLEGQDTNNSTRKVHANESVSHLLEYFMENIKMIFNCVNHSYIVQTLCNVLSRVWRLHIIDISLTAPLNRLIKHACAKMSVFEDETLKKFVLTTFETLLQHLYSLYRPYEIFEALNMQGNCLNNRTRMGHVILENSLRNVNIFEIVLTTPFQQSGHDTMMKTLSVRQVLGQEQDLPIYGPMFTFLVPTCCWNANVSRKQDAHSEFVSPTIFDAVLSISFNTKGRVTNYWSRRARSSITSKEQDDSMPLEKLMSRMNVLRKYIGHDKCIEILQNHPSFVNTLKLYIQQQEKSHIVKVMLARLVDLLKEWGIDMEEEKQTRKK</sequence>
<name>A0AA88GP24_NAELO</name>
<reference evidence="2 3" key="1">
    <citation type="journal article" date="2018" name="BMC Genomics">
        <title>The genome of Naegleria lovaniensis, the basis for a comparative approach to unravel pathogenicity factors of the human pathogenic amoeba N. fowleri.</title>
        <authorList>
            <person name="Liechti N."/>
            <person name="Schurch N."/>
            <person name="Bruggmann R."/>
            <person name="Wittwer M."/>
        </authorList>
    </citation>
    <scope>NUCLEOTIDE SEQUENCE [LARGE SCALE GENOMIC DNA]</scope>
    <source>
        <strain evidence="2 3">ATCC 30569</strain>
    </source>
</reference>
<evidence type="ECO:0000256" key="1">
    <source>
        <dbReference type="SAM" id="MobiDB-lite"/>
    </source>
</evidence>
<keyword evidence="3" id="KW-1185">Reference proteome</keyword>
<proteinExistence type="predicted"/>